<feature type="transmembrane region" description="Helical" evidence="2">
    <location>
        <begin position="205"/>
        <end position="229"/>
    </location>
</feature>
<name>A0A9P8P120_9ASCO</name>
<keyword evidence="2" id="KW-0472">Membrane</keyword>
<dbReference type="AlphaFoldDB" id="A0A9P8P120"/>
<reference evidence="4" key="1">
    <citation type="journal article" date="2021" name="Open Biol.">
        <title>Shared evolutionary footprints suggest mitochondrial oxidative damage underlies multiple complex I losses in fungi.</title>
        <authorList>
            <person name="Schikora-Tamarit M.A."/>
            <person name="Marcet-Houben M."/>
            <person name="Nosek J."/>
            <person name="Gabaldon T."/>
        </authorList>
    </citation>
    <scope>NUCLEOTIDE SEQUENCE</scope>
    <source>
        <strain evidence="4">NCAIM Y.01608</strain>
    </source>
</reference>
<keyword evidence="5" id="KW-1185">Reference proteome</keyword>
<dbReference type="PROSITE" id="PS50076">
    <property type="entry name" value="DNAJ_2"/>
    <property type="match status" value="1"/>
</dbReference>
<dbReference type="PRINTS" id="PR00625">
    <property type="entry name" value="JDOMAIN"/>
</dbReference>
<evidence type="ECO:0000313" key="4">
    <source>
        <dbReference type="EMBL" id="KAH3663144.1"/>
    </source>
</evidence>
<protein>
    <recommendedName>
        <fullName evidence="3">J domain-containing protein</fullName>
    </recommendedName>
</protein>
<evidence type="ECO:0000256" key="2">
    <source>
        <dbReference type="SAM" id="Phobius"/>
    </source>
</evidence>
<dbReference type="GO" id="GO:0006620">
    <property type="term" value="P:post-translational protein targeting to endoplasmic reticulum membrane"/>
    <property type="evidence" value="ECO:0007669"/>
    <property type="project" value="TreeGrafter"/>
</dbReference>
<evidence type="ECO:0000256" key="1">
    <source>
        <dbReference type="SAM" id="MobiDB-lite"/>
    </source>
</evidence>
<dbReference type="PANTHER" id="PTHR24075">
    <property type="entry name" value="SEC63 DOMAIN-CONTAINING"/>
    <property type="match status" value="1"/>
</dbReference>
<dbReference type="SMART" id="SM00271">
    <property type="entry name" value="DnaJ"/>
    <property type="match status" value="1"/>
</dbReference>
<keyword evidence="2" id="KW-1133">Transmembrane helix</keyword>
<dbReference type="GO" id="GO:0006614">
    <property type="term" value="P:SRP-dependent cotranslational protein targeting to membrane"/>
    <property type="evidence" value="ECO:0007669"/>
    <property type="project" value="TreeGrafter"/>
</dbReference>
<dbReference type="SUPFAM" id="SSF46565">
    <property type="entry name" value="Chaperone J-domain"/>
    <property type="match status" value="1"/>
</dbReference>
<evidence type="ECO:0000259" key="3">
    <source>
        <dbReference type="PROSITE" id="PS50076"/>
    </source>
</evidence>
<gene>
    <name evidence="4" type="ORF">OGATHE_004720</name>
</gene>
<dbReference type="InterPro" id="IPR001623">
    <property type="entry name" value="DnaJ_domain"/>
</dbReference>
<dbReference type="GO" id="GO:0031207">
    <property type="term" value="C:Sec62/Sec63 complex"/>
    <property type="evidence" value="ECO:0007669"/>
    <property type="project" value="TreeGrafter"/>
</dbReference>
<dbReference type="CDD" id="cd06257">
    <property type="entry name" value="DnaJ"/>
    <property type="match status" value="1"/>
</dbReference>
<feature type="transmembrane region" description="Helical" evidence="2">
    <location>
        <begin position="15"/>
        <end position="35"/>
    </location>
</feature>
<feature type="compositionally biased region" description="Acidic residues" evidence="1">
    <location>
        <begin position="636"/>
        <end position="670"/>
    </location>
</feature>
<dbReference type="Pfam" id="PF00226">
    <property type="entry name" value="DnaJ"/>
    <property type="match status" value="1"/>
</dbReference>
<organism evidence="4 5">
    <name type="scientific">Ogataea polymorpha</name>
    <dbReference type="NCBI Taxonomy" id="460523"/>
    <lineage>
        <taxon>Eukaryota</taxon>
        <taxon>Fungi</taxon>
        <taxon>Dikarya</taxon>
        <taxon>Ascomycota</taxon>
        <taxon>Saccharomycotina</taxon>
        <taxon>Pichiomycetes</taxon>
        <taxon>Pichiales</taxon>
        <taxon>Pichiaceae</taxon>
        <taxon>Ogataea</taxon>
    </lineage>
</organism>
<reference evidence="4" key="2">
    <citation type="submission" date="2021-01" db="EMBL/GenBank/DDBJ databases">
        <authorList>
            <person name="Schikora-Tamarit M.A."/>
        </authorList>
    </citation>
    <scope>NUCLEOTIDE SEQUENCE</scope>
    <source>
        <strain evidence="4">NCAIM Y.01608</strain>
    </source>
</reference>
<accession>A0A9P8P120</accession>
<dbReference type="Proteomes" id="UP000788993">
    <property type="component" value="Unassembled WGS sequence"/>
</dbReference>
<comment type="caution">
    <text evidence="4">The sequence shown here is derived from an EMBL/GenBank/DDBJ whole genome shotgun (WGS) entry which is preliminary data.</text>
</comment>
<dbReference type="Gene3D" id="1.10.287.110">
    <property type="entry name" value="DnaJ domain"/>
    <property type="match status" value="1"/>
</dbReference>
<dbReference type="SUPFAM" id="SSF158702">
    <property type="entry name" value="Sec63 N-terminal domain-like"/>
    <property type="match status" value="1"/>
</dbReference>
<keyword evidence="2" id="KW-0812">Transmembrane</keyword>
<dbReference type="PANTHER" id="PTHR24075:SF0">
    <property type="entry name" value="TRANSLOCATION PROTEIN SEC63 HOMOLOG"/>
    <property type="match status" value="1"/>
</dbReference>
<feature type="transmembrane region" description="Helical" evidence="2">
    <location>
        <begin position="80"/>
        <end position="98"/>
    </location>
</feature>
<sequence length="670" mass="76093">MSQSRYDYDENSETWPYFALTSVLVPLVPATWSLVREILTRGSKDEGELRPVSWFRPYNESAQKLYKSKKRTKSIFSRKFVLVALGWLLVAGIMYQIMGQEVVIGESNFDPWKILQIDESASEKVIKAAYRKLSLKFHPDKVDTSKMTPKEIEAVDSAYVLINKAYKALTDDAVRENFLKYGNPDGPGDIKHGIALPKFLIEGKISPLLVISYVLLIAIILPSVVGSWWNGVRSYTKQGLHVDTAAHFLDVLINYNPAKLYQIETVLEYLSASTEYKSIDKSLTPEKVLELLLSHLERKALDPKDEQLKLEVVSITPKLITGFIDIASNFRNTDICLKLVEAHRCIIQALNIENNATAYKYRQILQLPGVELDALDTKQPIYTLGKLLKSPSVEPEKFLNCANTDEVLKLASQIPLIEPLECKFKVTGESYVPPNSTVHISLKFLVKSPAHKSKPEISKLSEEVQETQLKEQETLETLRNPMKILEDQPAIKLSTAPVYFPDPEYLKENNGWIAFLIIQRDGKLGENPQYVSRVDLSNLQLTQEEFLESKAIVSTFKFPLTAPTPNEEGKFQFRLALRHLVYFGSDLDIPLVMEVENKPIETTKKDLYEIEDPEEDSLAGALAQMRGESVRKIEDEYSSSDDESEEEDEGEIDWTDIDTDTDVEEEEKKK</sequence>
<dbReference type="GO" id="GO:0008320">
    <property type="term" value="F:protein transmembrane transporter activity"/>
    <property type="evidence" value="ECO:0007669"/>
    <property type="project" value="TreeGrafter"/>
</dbReference>
<proteinExistence type="predicted"/>
<feature type="domain" description="J" evidence="3">
    <location>
        <begin position="110"/>
        <end position="182"/>
    </location>
</feature>
<feature type="region of interest" description="Disordered" evidence="1">
    <location>
        <begin position="614"/>
        <end position="670"/>
    </location>
</feature>
<dbReference type="EMBL" id="JAEUBD010001266">
    <property type="protein sequence ID" value="KAH3663144.1"/>
    <property type="molecule type" value="Genomic_DNA"/>
</dbReference>
<evidence type="ECO:0000313" key="5">
    <source>
        <dbReference type="Proteomes" id="UP000788993"/>
    </source>
</evidence>
<dbReference type="GO" id="GO:0003723">
    <property type="term" value="F:RNA binding"/>
    <property type="evidence" value="ECO:0007669"/>
    <property type="project" value="TreeGrafter"/>
</dbReference>
<dbReference type="InterPro" id="IPR036869">
    <property type="entry name" value="J_dom_sf"/>
</dbReference>